<organism evidence="1 2">
    <name type="scientific">Ensifer adhaerens</name>
    <name type="common">Sinorhizobium morelense</name>
    <dbReference type="NCBI Taxonomy" id="106592"/>
    <lineage>
        <taxon>Bacteria</taxon>
        <taxon>Pseudomonadati</taxon>
        <taxon>Pseudomonadota</taxon>
        <taxon>Alphaproteobacteria</taxon>
        <taxon>Hyphomicrobiales</taxon>
        <taxon>Rhizobiaceae</taxon>
        <taxon>Sinorhizobium/Ensifer group</taxon>
        <taxon>Ensifer</taxon>
    </lineage>
</organism>
<comment type="caution">
    <text evidence="1">The sequence shown here is derived from an EMBL/GenBank/DDBJ whole genome shotgun (WGS) entry which is preliminary data.</text>
</comment>
<reference evidence="1" key="1">
    <citation type="submission" date="2021-03" db="EMBL/GenBank/DDBJ databases">
        <title>Genomic Encyclopedia of Type Strains, Phase IV (KMG-IV): sequencing the most valuable type-strain genomes for metagenomic binning, comparative biology and taxonomic classification.</title>
        <authorList>
            <person name="Goeker M."/>
        </authorList>
    </citation>
    <scope>NUCLEOTIDE SEQUENCE</scope>
    <source>
        <strain evidence="1">DSM 18131</strain>
    </source>
</reference>
<proteinExistence type="predicted"/>
<dbReference type="Proteomes" id="UP000823773">
    <property type="component" value="Unassembled WGS sequence"/>
</dbReference>
<sequence length="127" mass="13714">MRLRLLIAMTVLAMIAGCQSTDVTELPLGPNRVMLQVTTGSDWTDEVTLKAAESTLSRGYTHFLLDQANVQSGSQVITMKDRGGGRFTPVTADFTEISVTVNMFKAKEGTARGAFDAQQVVSASKKK</sequence>
<gene>
    <name evidence="1" type="ORF">J2Z19_003729</name>
</gene>
<dbReference type="EMBL" id="JAGGJR010000005">
    <property type="protein sequence ID" value="MBP1874010.1"/>
    <property type="molecule type" value="Genomic_DNA"/>
</dbReference>
<protein>
    <submittedName>
        <fullName evidence="1">Uncharacterized protein</fullName>
    </submittedName>
</protein>
<evidence type="ECO:0000313" key="1">
    <source>
        <dbReference type="EMBL" id="MBP1874010.1"/>
    </source>
</evidence>
<evidence type="ECO:0000313" key="2">
    <source>
        <dbReference type="Proteomes" id="UP000823773"/>
    </source>
</evidence>
<accession>A0ACC5SYX3</accession>
<keyword evidence="2" id="KW-1185">Reference proteome</keyword>
<name>A0ACC5SYX3_ENSAD</name>